<feature type="transmembrane region" description="Helical" evidence="2">
    <location>
        <begin position="516"/>
        <end position="537"/>
    </location>
</feature>
<evidence type="ECO:0000256" key="2">
    <source>
        <dbReference type="SAM" id="Phobius"/>
    </source>
</evidence>
<sequence>MSESPTPTPDPSSSSISNESQKRRMKYMLHKYTSPNPAITCVFRVPNLVKETKPEAYLPQLIGLGPYHHFRPEVQLRSTKKRKAIESYVKRYDINLDSALVFNDRAMVSRFESMIRSSYDRYVDLDEETLCWITMVDVVVLSHFVDTYLDPEMKKEQQVYPDMEKLVPDLFMMENQIPFTLVIQAHECLGLAWSAKQKSGILRHFFDFCVLHSPLELKDSSVWKKVKRISQEGISDQKITHMLHLMYLMIIKSNSPVVEAATPTTKLPSGGQRDWLTRATRRVKGFAGLASSKARDLFRQVVEEFNSAVHDAQSSGVRIPGNIQKVSLFLGNLDKAIKLNERSKSGDFSPEMNLEIPSASRLSTILDVKFKPLPPGCGIHRIELKEQQPEDGNGFLFYLPRIKFGPTSDVIIRNLVAYESTISKEERGRTRFRDFIYLICGLIRSEQDVKLLKDAGIIEPDKSIPDSEIARIFKGLMDIEGTTAPESKVLKVVQKAHKNYSDLIVIKYGRSFMNHFAAMLKVFRGLFPLMIFLFLAFQSFCDVYDCRARPTTHGSSLIKDNSSLDLNAAQEIASSSLMMPRKLLLSQ</sequence>
<dbReference type="PANTHER" id="PTHR31549:SF289">
    <property type="match status" value="1"/>
</dbReference>
<evidence type="ECO:0000256" key="1">
    <source>
        <dbReference type="SAM" id="MobiDB-lite"/>
    </source>
</evidence>
<name>A0AAV1D2W6_OLDCO</name>
<evidence type="ECO:0000313" key="4">
    <source>
        <dbReference type="Proteomes" id="UP001161247"/>
    </source>
</evidence>
<keyword evidence="2" id="KW-0472">Membrane</keyword>
<accession>A0AAV1D2W6</accession>
<feature type="region of interest" description="Disordered" evidence="1">
    <location>
        <begin position="1"/>
        <end position="21"/>
    </location>
</feature>
<dbReference type="AlphaFoldDB" id="A0AAV1D2W6"/>
<protein>
    <submittedName>
        <fullName evidence="3">OLC1v1038438C1</fullName>
    </submittedName>
</protein>
<organism evidence="3 4">
    <name type="scientific">Oldenlandia corymbosa var. corymbosa</name>
    <dbReference type="NCBI Taxonomy" id="529605"/>
    <lineage>
        <taxon>Eukaryota</taxon>
        <taxon>Viridiplantae</taxon>
        <taxon>Streptophyta</taxon>
        <taxon>Embryophyta</taxon>
        <taxon>Tracheophyta</taxon>
        <taxon>Spermatophyta</taxon>
        <taxon>Magnoliopsida</taxon>
        <taxon>eudicotyledons</taxon>
        <taxon>Gunneridae</taxon>
        <taxon>Pentapetalae</taxon>
        <taxon>asterids</taxon>
        <taxon>lamiids</taxon>
        <taxon>Gentianales</taxon>
        <taxon>Rubiaceae</taxon>
        <taxon>Rubioideae</taxon>
        <taxon>Spermacoceae</taxon>
        <taxon>Hedyotis-Oldenlandia complex</taxon>
        <taxon>Oldenlandia</taxon>
    </lineage>
</organism>
<dbReference type="PANTHER" id="PTHR31549">
    <property type="entry name" value="PROTEIN, PUTATIVE (DUF247)-RELATED-RELATED"/>
    <property type="match status" value="1"/>
</dbReference>
<evidence type="ECO:0000313" key="3">
    <source>
        <dbReference type="EMBL" id="CAI9101177.1"/>
    </source>
</evidence>
<dbReference type="Pfam" id="PF03140">
    <property type="entry name" value="DUF247"/>
    <property type="match status" value="1"/>
</dbReference>
<dbReference type="InterPro" id="IPR004158">
    <property type="entry name" value="DUF247_pln"/>
</dbReference>
<proteinExistence type="predicted"/>
<keyword evidence="2" id="KW-1133">Transmembrane helix</keyword>
<reference evidence="3" key="1">
    <citation type="submission" date="2023-03" db="EMBL/GenBank/DDBJ databases">
        <authorList>
            <person name="Julca I."/>
        </authorList>
    </citation>
    <scope>NUCLEOTIDE SEQUENCE</scope>
</reference>
<dbReference type="EMBL" id="OX459121">
    <property type="protein sequence ID" value="CAI9101177.1"/>
    <property type="molecule type" value="Genomic_DNA"/>
</dbReference>
<feature type="compositionally biased region" description="Pro residues" evidence="1">
    <location>
        <begin position="1"/>
        <end position="10"/>
    </location>
</feature>
<keyword evidence="4" id="KW-1185">Reference proteome</keyword>
<gene>
    <name evidence="3" type="ORF">OLC1_LOCUS10828</name>
</gene>
<keyword evidence="2" id="KW-0812">Transmembrane</keyword>
<dbReference type="Proteomes" id="UP001161247">
    <property type="component" value="Chromosome 4"/>
</dbReference>